<dbReference type="SMR" id="A2EL65"/>
<dbReference type="Pfam" id="PF00071">
    <property type="entry name" value="Ras"/>
    <property type="match status" value="1"/>
</dbReference>
<dbReference type="KEGG" id="tva:4764497"/>
<proteinExistence type="predicted"/>
<dbReference type="VEuPathDB" id="TrichDB:TVAGG3_0217400"/>
<reference evidence="2" key="2">
    <citation type="journal article" date="2007" name="Science">
        <title>Draft genome sequence of the sexually transmitted pathogen Trichomonas vaginalis.</title>
        <authorList>
            <person name="Carlton J.M."/>
            <person name="Hirt R.P."/>
            <person name="Silva J.C."/>
            <person name="Delcher A.L."/>
            <person name="Schatz M."/>
            <person name="Zhao Q."/>
            <person name="Wortman J.R."/>
            <person name="Bidwell S.L."/>
            <person name="Alsmark U.C.M."/>
            <person name="Besteiro S."/>
            <person name="Sicheritz-Ponten T."/>
            <person name="Noel C.J."/>
            <person name="Dacks J.B."/>
            <person name="Foster P.G."/>
            <person name="Simillion C."/>
            <person name="Van de Peer Y."/>
            <person name="Miranda-Saavedra D."/>
            <person name="Barton G.J."/>
            <person name="Westrop G.D."/>
            <person name="Mueller S."/>
            <person name="Dessi D."/>
            <person name="Fiori P.L."/>
            <person name="Ren Q."/>
            <person name="Paulsen I."/>
            <person name="Zhang H."/>
            <person name="Bastida-Corcuera F.D."/>
            <person name="Simoes-Barbosa A."/>
            <person name="Brown M.T."/>
            <person name="Hayes R.D."/>
            <person name="Mukherjee M."/>
            <person name="Okumura C.Y."/>
            <person name="Schneider R."/>
            <person name="Smith A.J."/>
            <person name="Vanacova S."/>
            <person name="Villalvazo M."/>
            <person name="Haas B.J."/>
            <person name="Pertea M."/>
            <person name="Feldblyum T.V."/>
            <person name="Utterback T.R."/>
            <person name="Shu C.L."/>
            <person name="Osoegawa K."/>
            <person name="de Jong P.J."/>
            <person name="Hrdy I."/>
            <person name="Horvathova L."/>
            <person name="Zubacova Z."/>
            <person name="Dolezal P."/>
            <person name="Malik S.B."/>
            <person name="Logsdon J.M. Jr."/>
            <person name="Henze K."/>
            <person name="Gupta A."/>
            <person name="Wang C.C."/>
            <person name="Dunne R.L."/>
            <person name="Upcroft J.A."/>
            <person name="Upcroft P."/>
            <person name="White O."/>
            <person name="Salzberg S.L."/>
            <person name="Tang P."/>
            <person name="Chiu C.-H."/>
            <person name="Lee Y.-S."/>
            <person name="Embley T.M."/>
            <person name="Coombs G.H."/>
            <person name="Mottram J.C."/>
            <person name="Tachezy J."/>
            <person name="Fraser-Liggett C.M."/>
            <person name="Johnson P.J."/>
        </authorList>
    </citation>
    <scope>NUCLEOTIDE SEQUENCE [LARGE SCALE GENOMIC DNA]</scope>
    <source>
        <strain evidence="2">G3</strain>
    </source>
</reference>
<dbReference type="EMBL" id="DS113419">
    <property type="protein sequence ID" value="EAY06618.1"/>
    <property type="molecule type" value="Genomic_DNA"/>
</dbReference>
<sequence>MNITNRIPEFKIIFVGDASVGKTSVIMRYQHNLFTSEFQSTVGVAFVTKQVTTSFGAATLNIWDTAGQERYKSLVPMYSRSATAAVIVFDVNDDQSFKSLPQWLEQLKQGLPANCTLFLVGNKIDLQPDYERAEAIEFAEQNHLRIFFVSALTGAGVQELFNDIIQTIPSKKYNATTETIPVEGSNNSSGCC</sequence>
<evidence type="ECO:0000313" key="3">
    <source>
        <dbReference type="Proteomes" id="UP000001542"/>
    </source>
</evidence>
<dbReference type="SMART" id="SM00174">
    <property type="entry name" value="RHO"/>
    <property type="match status" value="1"/>
</dbReference>
<dbReference type="CDD" id="cd00154">
    <property type="entry name" value="Rab"/>
    <property type="match status" value="1"/>
</dbReference>
<dbReference type="Proteomes" id="UP000001542">
    <property type="component" value="Unassembled WGS sequence"/>
</dbReference>
<accession>A2EL65</accession>
<dbReference type="GO" id="GO:0006890">
    <property type="term" value="P:retrograde vesicle-mediated transport, Golgi to endoplasmic reticulum"/>
    <property type="evidence" value="ECO:0000318"/>
    <property type="project" value="GO_Central"/>
</dbReference>
<name>A2EL65_TRIV3</name>
<dbReference type="GO" id="GO:0005829">
    <property type="term" value="C:cytosol"/>
    <property type="evidence" value="ECO:0007669"/>
    <property type="project" value="GOC"/>
</dbReference>
<dbReference type="RefSeq" id="XP_001318841.1">
    <property type="nucleotide sequence ID" value="XM_001318806.1"/>
</dbReference>
<dbReference type="NCBIfam" id="TIGR00231">
    <property type="entry name" value="small_GTP"/>
    <property type="match status" value="1"/>
</dbReference>
<protein>
    <submittedName>
        <fullName evidence="2">Small GTP-binding protein, putative</fullName>
    </submittedName>
</protein>
<evidence type="ECO:0000313" key="2">
    <source>
        <dbReference type="EMBL" id="EAY06618.1"/>
    </source>
</evidence>
<dbReference type="InterPro" id="IPR005225">
    <property type="entry name" value="Small_GTP-bd"/>
</dbReference>
<dbReference type="AlphaFoldDB" id="A2EL65"/>
<dbReference type="SMART" id="SM00176">
    <property type="entry name" value="RAN"/>
    <property type="match status" value="1"/>
</dbReference>
<dbReference type="GO" id="GO:0006886">
    <property type="term" value="P:intracellular protein transport"/>
    <property type="evidence" value="ECO:0000318"/>
    <property type="project" value="GO_Central"/>
</dbReference>
<keyword evidence="1" id="KW-0547">Nucleotide-binding</keyword>
<dbReference type="OMA" id="HNVDMLF"/>
<gene>
    <name evidence="2" type="ORF">TVAG_056120</name>
</gene>
<dbReference type="GO" id="GO:0012505">
    <property type="term" value="C:endomembrane system"/>
    <property type="evidence" value="ECO:0000318"/>
    <property type="project" value="GO_Central"/>
</dbReference>
<dbReference type="GO" id="GO:0042147">
    <property type="term" value="P:retrograde transport, endosome to Golgi"/>
    <property type="evidence" value="ECO:0000318"/>
    <property type="project" value="GO_Central"/>
</dbReference>
<dbReference type="OrthoDB" id="63533at2759"/>
<dbReference type="PANTHER" id="PTHR47978">
    <property type="match status" value="1"/>
</dbReference>
<reference evidence="2" key="1">
    <citation type="submission" date="2006-10" db="EMBL/GenBank/DDBJ databases">
        <authorList>
            <person name="Amadeo P."/>
            <person name="Zhao Q."/>
            <person name="Wortman J."/>
            <person name="Fraser-Liggett C."/>
            <person name="Carlton J."/>
        </authorList>
    </citation>
    <scope>NUCLEOTIDE SEQUENCE</scope>
    <source>
        <strain evidence="2">G3</strain>
    </source>
</reference>
<dbReference type="SMART" id="SM00173">
    <property type="entry name" value="RAS"/>
    <property type="match status" value="1"/>
</dbReference>
<dbReference type="STRING" id="5722.A2EL65"/>
<dbReference type="GO" id="GO:0005794">
    <property type="term" value="C:Golgi apparatus"/>
    <property type="evidence" value="ECO:0000318"/>
    <property type="project" value="GO_Central"/>
</dbReference>
<dbReference type="SUPFAM" id="SSF52540">
    <property type="entry name" value="P-loop containing nucleoside triphosphate hydrolases"/>
    <property type="match status" value="1"/>
</dbReference>
<dbReference type="GO" id="GO:0003924">
    <property type="term" value="F:GTPase activity"/>
    <property type="evidence" value="ECO:0000318"/>
    <property type="project" value="GO_Central"/>
</dbReference>
<evidence type="ECO:0000256" key="1">
    <source>
        <dbReference type="ARBA" id="ARBA00022741"/>
    </source>
</evidence>
<keyword evidence="3" id="KW-1185">Reference proteome</keyword>
<dbReference type="eggNOG" id="KOG0092">
    <property type="taxonomic scope" value="Eukaryota"/>
</dbReference>
<dbReference type="InParanoid" id="A2EL65"/>
<dbReference type="VEuPathDB" id="TrichDB:TVAG_056120"/>
<dbReference type="InterPro" id="IPR027417">
    <property type="entry name" value="P-loop_NTPase"/>
</dbReference>
<dbReference type="FunFam" id="3.40.50.300:FF:000808">
    <property type="entry name" value="Small GTP-binding protein, putative"/>
    <property type="match status" value="1"/>
</dbReference>
<dbReference type="PRINTS" id="PR00449">
    <property type="entry name" value="RASTRNSFRMNG"/>
</dbReference>
<dbReference type="SMART" id="SM00175">
    <property type="entry name" value="RAB"/>
    <property type="match status" value="1"/>
</dbReference>
<dbReference type="GO" id="GO:0005525">
    <property type="term" value="F:GTP binding"/>
    <property type="evidence" value="ECO:0007669"/>
    <property type="project" value="InterPro"/>
</dbReference>
<dbReference type="GO" id="GO:0006891">
    <property type="term" value="P:intra-Golgi vesicle-mediated transport"/>
    <property type="evidence" value="ECO:0000318"/>
    <property type="project" value="GO_Central"/>
</dbReference>
<dbReference type="Gene3D" id="3.40.50.300">
    <property type="entry name" value="P-loop containing nucleotide triphosphate hydrolases"/>
    <property type="match status" value="1"/>
</dbReference>
<dbReference type="InterPro" id="IPR001806">
    <property type="entry name" value="Small_GTPase"/>
</dbReference>
<dbReference type="PROSITE" id="PS51421">
    <property type="entry name" value="RAS"/>
    <property type="match status" value="1"/>
</dbReference>
<dbReference type="PROSITE" id="PS51419">
    <property type="entry name" value="RAB"/>
    <property type="match status" value="1"/>
</dbReference>
<organism evidence="2 3">
    <name type="scientific">Trichomonas vaginalis (strain ATCC PRA-98 / G3)</name>
    <dbReference type="NCBI Taxonomy" id="412133"/>
    <lineage>
        <taxon>Eukaryota</taxon>
        <taxon>Metamonada</taxon>
        <taxon>Parabasalia</taxon>
        <taxon>Trichomonadida</taxon>
        <taxon>Trichomonadidae</taxon>
        <taxon>Trichomonas</taxon>
    </lineage>
</organism>